<dbReference type="GO" id="GO:0003677">
    <property type="term" value="F:DNA binding"/>
    <property type="evidence" value="ECO:0007669"/>
    <property type="project" value="UniProtKB-UniRule"/>
</dbReference>
<organism evidence="2 3">
    <name type="scientific">Levilactobacillus brevis</name>
    <name type="common">Lactobacillus brevis</name>
    <dbReference type="NCBI Taxonomy" id="1580"/>
    <lineage>
        <taxon>Bacteria</taxon>
        <taxon>Bacillati</taxon>
        <taxon>Bacillota</taxon>
        <taxon>Bacilli</taxon>
        <taxon>Lactobacillales</taxon>
        <taxon>Lactobacillaceae</taxon>
        <taxon>Levilactobacillus</taxon>
    </lineage>
</organism>
<dbReference type="InterPro" id="IPR050624">
    <property type="entry name" value="HTH-type_Tx_Regulator"/>
</dbReference>
<evidence type="ECO:0000313" key="3">
    <source>
        <dbReference type="Proteomes" id="UP000307074"/>
    </source>
</evidence>
<dbReference type="EMBL" id="CP031198">
    <property type="protein sequence ID" value="QCZ52764.1"/>
    <property type="molecule type" value="Genomic_DNA"/>
</dbReference>
<evidence type="ECO:0000313" key="2">
    <source>
        <dbReference type="EMBL" id="QCZ52764.1"/>
    </source>
</evidence>
<dbReference type="AlphaFoldDB" id="A0A5B7XY42"/>
<dbReference type="Gene3D" id="1.10.357.10">
    <property type="entry name" value="Tetracycline Repressor, domain 2"/>
    <property type="match status" value="1"/>
</dbReference>
<dbReference type="Proteomes" id="UP000307074">
    <property type="component" value="Chromosome"/>
</dbReference>
<dbReference type="PANTHER" id="PTHR43479:SF11">
    <property type="entry name" value="ACREF_ENVCD OPERON REPRESSOR-RELATED"/>
    <property type="match status" value="1"/>
</dbReference>
<dbReference type="Pfam" id="PF00440">
    <property type="entry name" value="TetR_N"/>
    <property type="match status" value="1"/>
</dbReference>
<dbReference type="InterPro" id="IPR009057">
    <property type="entry name" value="Homeodomain-like_sf"/>
</dbReference>
<protein>
    <submittedName>
        <fullName evidence="2">Uncharacterized protein</fullName>
    </submittedName>
</protein>
<dbReference type="RefSeq" id="WP_042522279.1">
    <property type="nucleotide sequence ID" value="NZ_CP031198.1"/>
</dbReference>
<dbReference type="SUPFAM" id="SSF46689">
    <property type="entry name" value="Homeodomain-like"/>
    <property type="match status" value="1"/>
</dbReference>
<name>A0A5B7XY42_LEVBR</name>
<sequence length="178" mass="21538">MIRDIHLKKSEDKIYQALVQMQAENISYKEITIRQIAGYANISRQTFYRHYSQKDDVIKRRIHQVKLLFLDEMTNHKVDLEFMRQTLQFWKIHHEFFKMIEWANLRLDLVDNIAFLNRSLMTSNNVAHLDMDYMINTYAGATYMFLRTYLIDHNAQGDISQIAELFLKMTNQHFYIYQ</sequence>
<reference evidence="2 3" key="1">
    <citation type="submission" date="2018-07" db="EMBL/GenBank/DDBJ databases">
        <authorList>
            <person name="Feyereisen M."/>
        </authorList>
    </citation>
    <scope>NUCLEOTIDE SEQUENCE [LARGE SCALE GENOMIC DNA]</scope>
    <source>
        <strain evidence="2 3">UCCLBBS449</strain>
    </source>
</reference>
<gene>
    <name evidence="2" type="ORF">UCCLBBS449_0795</name>
</gene>
<dbReference type="PROSITE" id="PS50977">
    <property type="entry name" value="HTH_TETR_2"/>
    <property type="match status" value="1"/>
</dbReference>
<keyword evidence="1" id="KW-0238">DNA-binding</keyword>
<evidence type="ECO:0000256" key="1">
    <source>
        <dbReference type="ARBA" id="ARBA00023125"/>
    </source>
</evidence>
<dbReference type="PANTHER" id="PTHR43479">
    <property type="entry name" value="ACREF/ENVCD OPERON REPRESSOR-RELATED"/>
    <property type="match status" value="1"/>
</dbReference>
<proteinExistence type="predicted"/>
<accession>A0A5B7XY42</accession>
<dbReference type="InterPro" id="IPR001647">
    <property type="entry name" value="HTH_TetR"/>
</dbReference>